<dbReference type="GO" id="GO:0030247">
    <property type="term" value="F:polysaccharide binding"/>
    <property type="evidence" value="ECO:0007669"/>
    <property type="project" value="InterPro"/>
</dbReference>
<dbReference type="PANTHER" id="PTHR33138">
    <property type="entry name" value="OS01G0690200 PROTEIN"/>
    <property type="match status" value="1"/>
</dbReference>
<evidence type="ECO:0000256" key="2">
    <source>
        <dbReference type="ARBA" id="ARBA00022729"/>
    </source>
</evidence>
<comment type="subcellular location">
    <subcellularLocation>
        <location evidence="1">Membrane</location>
        <topology evidence="1">Single-pass membrane protein</topology>
    </subcellularLocation>
</comment>
<dbReference type="PANTHER" id="PTHR33138:SF81">
    <property type="entry name" value="OS01G0137200 PROTEIN"/>
    <property type="match status" value="1"/>
</dbReference>
<feature type="chain" id="PRO_5043741761" description="Wall-associated receptor kinase galacturonan-binding domain-containing protein" evidence="3">
    <location>
        <begin position="19"/>
        <end position="245"/>
    </location>
</feature>
<accession>A0AAV5FP36</accession>
<organism evidence="5 6">
    <name type="scientific">Eleusine coracana subsp. coracana</name>
    <dbReference type="NCBI Taxonomy" id="191504"/>
    <lineage>
        <taxon>Eukaryota</taxon>
        <taxon>Viridiplantae</taxon>
        <taxon>Streptophyta</taxon>
        <taxon>Embryophyta</taxon>
        <taxon>Tracheophyta</taxon>
        <taxon>Spermatophyta</taxon>
        <taxon>Magnoliopsida</taxon>
        <taxon>Liliopsida</taxon>
        <taxon>Poales</taxon>
        <taxon>Poaceae</taxon>
        <taxon>PACMAD clade</taxon>
        <taxon>Chloridoideae</taxon>
        <taxon>Cynodonteae</taxon>
        <taxon>Eleusininae</taxon>
        <taxon>Eleusine</taxon>
    </lineage>
</organism>
<evidence type="ECO:0000256" key="1">
    <source>
        <dbReference type="ARBA" id="ARBA00004167"/>
    </source>
</evidence>
<feature type="domain" description="Wall-associated receptor kinase galacturonan-binding" evidence="4">
    <location>
        <begin position="28"/>
        <end position="95"/>
    </location>
</feature>
<name>A0AAV5FP36_ELECO</name>
<reference evidence="5" key="1">
    <citation type="journal article" date="2018" name="DNA Res.">
        <title>Multiple hybrid de novo genome assembly of finger millet, an orphan allotetraploid crop.</title>
        <authorList>
            <person name="Hatakeyama M."/>
            <person name="Aluri S."/>
            <person name="Balachadran M.T."/>
            <person name="Sivarajan S.R."/>
            <person name="Patrignani A."/>
            <person name="Gruter S."/>
            <person name="Poveda L."/>
            <person name="Shimizu-Inatsugi R."/>
            <person name="Baeten J."/>
            <person name="Francoijs K.J."/>
            <person name="Nataraja K.N."/>
            <person name="Reddy Y.A.N."/>
            <person name="Phadnis S."/>
            <person name="Ravikumar R.L."/>
            <person name="Schlapbach R."/>
            <person name="Sreeman S.M."/>
            <person name="Shimizu K.K."/>
        </authorList>
    </citation>
    <scope>NUCLEOTIDE SEQUENCE</scope>
</reference>
<evidence type="ECO:0000256" key="3">
    <source>
        <dbReference type="SAM" id="SignalP"/>
    </source>
</evidence>
<sequence length="245" mass="26704">MFPTSFLVLCLAVSQVTANVLDDQGASCSAKICGNLTISDPFGFVSEHATDTKCGRLGFEVHCNNSIPYLGYYRRKYRFRILDIFYDNSSLLVADIHKLEDFSGSDSKGCHVLTANTSSKVGLPFLVSPVNLNLIFYCCNKTLESQLQDRGLVETKCAHNLLVRVGEHYDDSSNYQQFSVEGCSTTLVPVLGISGKVSASSYEQLISDGFLLTWQSSPHATAYLTICCQVSDSIPVGHSSANNAP</sequence>
<dbReference type="AlphaFoldDB" id="A0AAV5FP36"/>
<dbReference type="InterPro" id="IPR025287">
    <property type="entry name" value="WAK_GUB"/>
</dbReference>
<dbReference type="EMBL" id="BQKI01000095">
    <property type="protein sequence ID" value="GJN37543.1"/>
    <property type="molecule type" value="Genomic_DNA"/>
</dbReference>
<protein>
    <recommendedName>
        <fullName evidence="4">Wall-associated receptor kinase galacturonan-binding domain-containing protein</fullName>
    </recommendedName>
</protein>
<dbReference type="GO" id="GO:0016020">
    <property type="term" value="C:membrane"/>
    <property type="evidence" value="ECO:0007669"/>
    <property type="project" value="UniProtKB-SubCell"/>
</dbReference>
<proteinExistence type="predicted"/>
<keyword evidence="6" id="KW-1185">Reference proteome</keyword>
<evidence type="ECO:0000313" key="5">
    <source>
        <dbReference type="EMBL" id="GJN37543.1"/>
    </source>
</evidence>
<evidence type="ECO:0000259" key="4">
    <source>
        <dbReference type="Pfam" id="PF13947"/>
    </source>
</evidence>
<keyword evidence="2 3" id="KW-0732">Signal</keyword>
<evidence type="ECO:0000313" key="6">
    <source>
        <dbReference type="Proteomes" id="UP001054889"/>
    </source>
</evidence>
<comment type="caution">
    <text evidence="5">The sequence shown here is derived from an EMBL/GenBank/DDBJ whole genome shotgun (WGS) entry which is preliminary data.</text>
</comment>
<feature type="signal peptide" evidence="3">
    <location>
        <begin position="1"/>
        <end position="18"/>
    </location>
</feature>
<reference evidence="5" key="2">
    <citation type="submission" date="2021-12" db="EMBL/GenBank/DDBJ databases">
        <title>Resequencing data analysis of finger millet.</title>
        <authorList>
            <person name="Hatakeyama M."/>
            <person name="Aluri S."/>
            <person name="Balachadran M.T."/>
            <person name="Sivarajan S.R."/>
            <person name="Poveda L."/>
            <person name="Shimizu-Inatsugi R."/>
            <person name="Schlapbach R."/>
            <person name="Sreeman S.M."/>
            <person name="Shimizu K.K."/>
        </authorList>
    </citation>
    <scope>NUCLEOTIDE SEQUENCE</scope>
</reference>
<dbReference type="Pfam" id="PF13947">
    <property type="entry name" value="GUB_WAK_bind"/>
    <property type="match status" value="1"/>
</dbReference>
<dbReference type="Proteomes" id="UP001054889">
    <property type="component" value="Unassembled WGS sequence"/>
</dbReference>
<gene>
    <name evidence="5" type="primary">gb26514</name>
    <name evidence="5" type="ORF">PR202_gb26514</name>
</gene>